<evidence type="ECO:0000313" key="2">
    <source>
        <dbReference type="EMBL" id="MFB2896646.1"/>
    </source>
</evidence>
<organism evidence="2 3">
    <name type="scientific">Floridaenema flaviceps BLCC-F50</name>
    <dbReference type="NCBI Taxonomy" id="3153642"/>
    <lineage>
        <taxon>Bacteria</taxon>
        <taxon>Bacillati</taxon>
        <taxon>Cyanobacteriota</taxon>
        <taxon>Cyanophyceae</taxon>
        <taxon>Oscillatoriophycideae</taxon>
        <taxon>Aerosakkonematales</taxon>
        <taxon>Aerosakkonemataceae</taxon>
        <taxon>Floridanema</taxon>
        <taxon>Floridanema flaviceps</taxon>
    </lineage>
</organism>
<dbReference type="EMBL" id="JBHFNR010000207">
    <property type="protein sequence ID" value="MFB2896646.1"/>
    <property type="molecule type" value="Genomic_DNA"/>
</dbReference>
<evidence type="ECO:0000313" key="3">
    <source>
        <dbReference type="Proteomes" id="UP001576784"/>
    </source>
</evidence>
<protein>
    <submittedName>
        <fullName evidence="2">Uncharacterized protein</fullName>
    </submittedName>
</protein>
<comment type="caution">
    <text evidence="2">The sequence shown here is derived from an EMBL/GenBank/DDBJ whole genome shotgun (WGS) entry which is preliminary data.</text>
</comment>
<dbReference type="Proteomes" id="UP001576784">
    <property type="component" value="Unassembled WGS sequence"/>
</dbReference>
<evidence type="ECO:0000256" key="1">
    <source>
        <dbReference type="SAM" id="MobiDB-lite"/>
    </source>
</evidence>
<proteinExistence type="predicted"/>
<name>A0ABV4XYA0_9CYAN</name>
<dbReference type="RefSeq" id="WP_413266268.1">
    <property type="nucleotide sequence ID" value="NZ_JBHFNR010000207.1"/>
</dbReference>
<gene>
    <name evidence="2" type="ORF">ACE1CI_27355</name>
</gene>
<sequence>MSGTWEPVGDGVHEYQQETGSKPDGTYTISVRPIGQSTKYPHVNFDYNPITDDITYNHSSISKRKRLGGMREVVQIAIAYLKDKGLL</sequence>
<accession>A0ABV4XYA0</accession>
<feature type="region of interest" description="Disordered" evidence="1">
    <location>
        <begin position="1"/>
        <end position="27"/>
    </location>
</feature>
<reference evidence="2 3" key="1">
    <citation type="submission" date="2024-09" db="EMBL/GenBank/DDBJ databases">
        <title>Floridaenema gen nov. (Aerosakkonemataceae, Aerosakkonematales ord. nov., Cyanobacteria) from benthic tropical and subtropical fresh waters, with the description of four new species.</title>
        <authorList>
            <person name="Moretto J.A."/>
            <person name="Berthold D.E."/>
            <person name="Lefler F.W."/>
            <person name="Huang I.-S."/>
            <person name="Laughinghouse H. IV."/>
        </authorList>
    </citation>
    <scope>NUCLEOTIDE SEQUENCE [LARGE SCALE GENOMIC DNA]</scope>
    <source>
        <strain evidence="2 3">BLCC-F50</strain>
    </source>
</reference>
<keyword evidence="3" id="KW-1185">Reference proteome</keyword>